<dbReference type="OrthoDB" id="6247875at2759"/>
<feature type="region of interest" description="Disordered" evidence="4">
    <location>
        <begin position="627"/>
        <end position="696"/>
    </location>
</feature>
<feature type="region of interest" description="Disordered" evidence="4">
    <location>
        <begin position="751"/>
        <end position="811"/>
    </location>
</feature>
<dbReference type="InterPro" id="IPR051356">
    <property type="entry name" value="SOX/SOX-like_TF"/>
</dbReference>
<organism evidence="6 7">
    <name type="scientific">Hypsizygus marmoreus</name>
    <name type="common">White beech mushroom</name>
    <name type="synonym">Agaricus marmoreus</name>
    <dbReference type="NCBI Taxonomy" id="39966"/>
    <lineage>
        <taxon>Eukaryota</taxon>
        <taxon>Fungi</taxon>
        <taxon>Dikarya</taxon>
        <taxon>Basidiomycota</taxon>
        <taxon>Agaricomycotina</taxon>
        <taxon>Agaricomycetes</taxon>
        <taxon>Agaricomycetidae</taxon>
        <taxon>Agaricales</taxon>
        <taxon>Tricholomatineae</taxon>
        <taxon>Lyophyllaceae</taxon>
        <taxon>Hypsizygus</taxon>
    </lineage>
</organism>
<evidence type="ECO:0000313" key="6">
    <source>
        <dbReference type="EMBL" id="RDB30168.1"/>
    </source>
</evidence>
<dbReference type="InParanoid" id="A0A369K8C6"/>
<dbReference type="Pfam" id="PF00505">
    <property type="entry name" value="HMG_box"/>
    <property type="match status" value="1"/>
</dbReference>
<feature type="region of interest" description="Disordered" evidence="4">
    <location>
        <begin position="324"/>
        <end position="396"/>
    </location>
</feature>
<feature type="domain" description="HMG box" evidence="5">
    <location>
        <begin position="245"/>
        <end position="314"/>
    </location>
</feature>
<feature type="compositionally biased region" description="Basic and acidic residues" evidence="4">
    <location>
        <begin position="775"/>
        <end position="785"/>
    </location>
</feature>
<comment type="caution">
    <text evidence="6">The sequence shown here is derived from an EMBL/GenBank/DDBJ whole genome shotgun (WGS) entry which is preliminary data.</text>
</comment>
<gene>
    <name evidence="6" type="ORF">Hypma_012369</name>
</gene>
<accession>A0A369K8C6</accession>
<evidence type="ECO:0000313" key="7">
    <source>
        <dbReference type="Proteomes" id="UP000076154"/>
    </source>
</evidence>
<feature type="compositionally biased region" description="Polar residues" evidence="4">
    <location>
        <begin position="761"/>
        <end position="771"/>
    </location>
</feature>
<reference evidence="6" key="1">
    <citation type="submission" date="2018-04" db="EMBL/GenBank/DDBJ databases">
        <title>Whole genome sequencing of Hypsizygus marmoreus.</title>
        <authorList>
            <person name="Choi I.-G."/>
            <person name="Min B."/>
            <person name="Kim J.-G."/>
            <person name="Kim S."/>
            <person name="Oh Y.-L."/>
            <person name="Kong W.-S."/>
            <person name="Park H."/>
            <person name="Jeong J."/>
            <person name="Song E.-S."/>
        </authorList>
    </citation>
    <scope>NUCLEOTIDE SEQUENCE [LARGE SCALE GENOMIC DNA]</scope>
    <source>
        <strain evidence="6">51987-8</strain>
    </source>
</reference>
<evidence type="ECO:0000256" key="2">
    <source>
        <dbReference type="ARBA" id="ARBA00023242"/>
    </source>
</evidence>
<dbReference type="GO" id="GO:0000981">
    <property type="term" value="F:DNA-binding transcription factor activity, RNA polymerase II-specific"/>
    <property type="evidence" value="ECO:0007669"/>
    <property type="project" value="TreeGrafter"/>
</dbReference>
<feature type="compositionally biased region" description="Polar residues" evidence="4">
    <location>
        <begin position="508"/>
        <end position="519"/>
    </location>
</feature>
<dbReference type="PROSITE" id="PS50118">
    <property type="entry name" value="HMG_BOX_2"/>
    <property type="match status" value="1"/>
</dbReference>
<dbReference type="EMBL" id="LUEZ02000007">
    <property type="protein sequence ID" value="RDB30168.1"/>
    <property type="molecule type" value="Genomic_DNA"/>
</dbReference>
<dbReference type="CDD" id="cd01389">
    <property type="entry name" value="HMG-box_ROX1-like"/>
    <property type="match status" value="1"/>
</dbReference>
<keyword evidence="2 3" id="KW-0539">Nucleus</keyword>
<name>A0A369K8C6_HYPMA</name>
<keyword evidence="7" id="KW-1185">Reference proteome</keyword>
<dbReference type="STRING" id="39966.A0A369K8C6"/>
<feature type="region of interest" description="Disordered" evidence="4">
    <location>
        <begin position="505"/>
        <end position="613"/>
    </location>
</feature>
<protein>
    <recommendedName>
        <fullName evidence="5">HMG box domain-containing protein</fullName>
    </recommendedName>
</protein>
<feature type="region of interest" description="Disordered" evidence="4">
    <location>
        <begin position="138"/>
        <end position="168"/>
    </location>
</feature>
<dbReference type="Proteomes" id="UP000076154">
    <property type="component" value="Unassembled WGS sequence"/>
</dbReference>
<sequence>MVTCHENTSSPTLTSVEWAKSGIDQEIDEDLFGVSQVSEPKIEDTPGNSDVSSLLLFTRICRSSSGDTRKQVRCIRRVSVAFASRVGNTLTTAYLDHKGRTAIEHVHHALHATVFALYTRDAQIIFLSGYPSIYEQMPPIRDHGDDETNYDFDERDEDEDDDMPPLVDNPPPMTYTFFTEMTPLSFANPSDSSTSSTSIPGGPDFPAPASTFSFASVTPSDDHVPVPPPHTPRTSHGKRRDASYIPRPPNAFILFRSSFIRSQQVTGKVEGNHSNLSKIIGMYWKTLPQAERDEWEEKARIAQAEHRRAYPDWRFRPGANALAKLKVKDGGGGTPGPSTWRQRRIQAAKDPPDGAGEGDQEPSEGEEISEDVKGKGKARVRPRMTKGKARPMTKEEKRLSKIAEFLAEGKKGLELELAVKEWEATRKISKKARIEKETTTTAEESAARELASPRTAISISIASPDMASSRPLASTPTSAPSSAAADSPTLSFSASSAATSLATPPLSIWSTPATPFSDTTDPDREVVMASPGVHGIPSPRITTTPYYERQGREHAPAHGNARRSRSRSPVRSQHGSSSSQHHYQPRHEQPHSASPHPTRRDTQRHQPSGRLGTVPLTHMFKRSLSAPASNQRLAYSHPRHPVPSSSLPTPLAGDGTDFVRRDMSTGLSLGDGNDEEEDGETTPTATPSGGALPSLMRVPHMPLPTEAYPQHMFQRTQSILPPVNYLPQRSSAHPQVHGYGHVRRDTISLPFNPAHYRSTHSRGLSPSQHQQHPAYHRERHEEPHSYYRPTRPGPQDQPRRTLTWQEEEDRRRNEVDAGYAYWWKDSPAGGQEADEREMYEPVREGSFDALRTDEPELGMEMGYAANVDGGTVYMDQFARPSAVVPTDGSQVMNWTRQDGRVGLVAANLNTELDQEGSSFGGMDTSTRSPSTVSPIVIVESPTATASPTDTSFFYPQPPTPITPVTPFSSSFSSLAGWDGEAKLPEDSAPGRRGGWYDGPGSGWSNIQPLGLEGGRGTWGAGSGKSVGEVIEDGGMDVEKEGG</sequence>
<dbReference type="InterPro" id="IPR036910">
    <property type="entry name" value="HMG_box_dom_sf"/>
</dbReference>
<dbReference type="InterPro" id="IPR009071">
    <property type="entry name" value="HMG_box_dom"/>
</dbReference>
<feature type="region of interest" description="Disordered" evidence="4">
    <location>
        <begin position="462"/>
        <end position="489"/>
    </location>
</feature>
<evidence type="ECO:0000256" key="4">
    <source>
        <dbReference type="SAM" id="MobiDB-lite"/>
    </source>
</evidence>
<evidence type="ECO:0000256" key="3">
    <source>
        <dbReference type="PROSITE-ProRule" id="PRU00267"/>
    </source>
</evidence>
<keyword evidence="1 3" id="KW-0238">DNA-binding</keyword>
<evidence type="ECO:0000259" key="5">
    <source>
        <dbReference type="PROSITE" id="PS50118"/>
    </source>
</evidence>
<dbReference type="Gene3D" id="1.10.30.10">
    <property type="entry name" value="High mobility group box domain"/>
    <property type="match status" value="1"/>
</dbReference>
<feature type="compositionally biased region" description="Gly residues" evidence="4">
    <location>
        <begin position="1011"/>
        <end position="1024"/>
    </location>
</feature>
<dbReference type="PANTHER" id="PTHR45789:SF2">
    <property type="entry name" value="FI18025P1"/>
    <property type="match status" value="1"/>
</dbReference>
<feature type="region of interest" description="Disordered" evidence="4">
    <location>
        <begin position="186"/>
        <end position="243"/>
    </location>
</feature>
<feature type="compositionally biased region" description="Low complexity" evidence="4">
    <location>
        <begin position="467"/>
        <end position="489"/>
    </location>
</feature>
<feature type="compositionally biased region" description="Basic residues" evidence="4">
    <location>
        <begin position="375"/>
        <end position="391"/>
    </location>
</feature>
<feature type="region of interest" description="Disordered" evidence="4">
    <location>
        <begin position="1009"/>
        <end position="1042"/>
    </location>
</feature>
<evidence type="ECO:0000256" key="1">
    <source>
        <dbReference type="ARBA" id="ARBA00023125"/>
    </source>
</evidence>
<feature type="compositionally biased region" description="Acidic residues" evidence="4">
    <location>
        <begin position="147"/>
        <end position="163"/>
    </location>
</feature>
<feature type="DNA-binding region" description="HMG box" evidence="3">
    <location>
        <begin position="245"/>
        <end position="314"/>
    </location>
</feature>
<dbReference type="SMART" id="SM00398">
    <property type="entry name" value="HMG"/>
    <property type="match status" value="1"/>
</dbReference>
<dbReference type="GO" id="GO:0000978">
    <property type="term" value="F:RNA polymerase II cis-regulatory region sequence-specific DNA binding"/>
    <property type="evidence" value="ECO:0007669"/>
    <property type="project" value="TreeGrafter"/>
</dbReference>
<dbReference type="PANTHER" id="PTHR45789">
    <property type="entry name" value="FI18025P1"/>
    <property type="match status" value="1"/>
</dbReference>
<dbReference type="AlphaFoldDB" id="A0A369K8C6"/>
<feature type="compositionally biased region" description="Low complexity" evidence="4">
    <location>
        <begin position="569"/>
        <end position="582"/>
    </location>
</feature>
<dbReference type="SUPFAM" id="SSF47095">
    <property type="entry name" value="HMG-box"/>
    <property type="match status" value="1"/>
</dbReference>
<feature type="compositionally biased region" description="Acidic residues" evidence="4">
    <location>
        <begin position="356"/>
        <end position="369"/>
    </location>
</feature>
<dbReference type="GO" id="GO:0005634">
    <property type="term" value="C:nucleus"/>
    <property type="evidence" value="ECO:0007669"/>
    <property type="project" value="UniProtKB-UniRule"/>
</dbReference>
<proteinExistence type="predicted"/>